<dbReference type="GO" id="GO:0016787">
    <property type="term" value="F:hydrolase activity"/>
    <property type="evidence" value="ECO:0007669"/>
    <property type="project" value="UniProtKB-KW"/>
</dbReference>
<dbReference type="InterPro" id="IPR029058">
    <property type="entry name" value="AB_hydrolase_fold"/>
</dbReference>
<dbReference type="RefSeq" id="WP_170143752.1">
    <property type="nucleotide sequence ID" value="NZ_CP016604.1"/>
</dbReference>
<accession>A0A420XIS7</accession>
<organism evidence="3 4">
    <name type="scientific">Otariodibacter oris</name>
    <dbReference type="NCBI Taxonomy" id="1032623"/>
    <lineage>
        <taxon>Bacteria</taxon>
        <taxon>Pseudomonadati</taxon>
        <taxon>Pseudomonadota</taxon>
        <taxon>Gammaproteobacteria</taxon>
        <taxon>Pasteurellales</taxon>
        <taxon>Pasteurellaceae</taxon>
        <taxon>Otariodibacter</taxon>
    </lineage>
</organism>
<dbReference type="Proteomes" id="UP000280099">
    <property type="component" value="Unassembled WGS sequence"/>
</dbReference>
<keyword evidence="4" id="KW-1185">Reference proteome</keyword>
<dbReference type="InterPro" id="IPR013094">
    <property type="entry name" value="AB_hydrolase_3"/>
</dbReference>
<feature type="domain" description="Alpha/beta hydrolase fold-3" evidence="2">
    <location>
        <begin position="30"/>
        <end position="210"/>
    </location>
</feature>
<dbReference type="SUPFAM" id="SSF53474">
    <property type="entry name" value="alpha/beta-Hydrolases"/>
    <property type="match status" value="1"/>
</dbReference>
<evidence type="ECO:0000313" key="4">
    <source>
        <dbReference type="Proteomes" id="UP000280099"/>
    </source>
</evidence>
<sequence length="228" mass="26164">MEYNKITYGPNKDQFYKLYLQTEIPNKLIILVHGGYWRNTVNLDSLQELETYFVEKGYNLATIEYRRGSEHQWPIPCEDVTAAIKDIKQRYSGAELITIGHSVGGQLVLFTSNLVDKTIALAPVTDVNFTYQHKLGDNAVEEYYAKSLTEKLLAEASPINYELTGVKKVLVVQGKDDNRVLVETSDNYIKKQNTGTVPVDYLRLSSMPHTEIIHPNKPFWNYVLNWIE</sequence>
<keyword evidence="1 3" id="KW-0378">Hydrolase</keyword>
<dbReference type="PANTHER" id="PTHR48081">
    <property type="entry name" value="AB HYDROLASE SUPERFAMILY PROTEIN C4A8.06C"/>
    <property type="match status" value="1"/>
</dbReference>
<evidence type="ECO:0000259" key="2">
    <source>
        <dbReference type="Pfam" id="PF07859"/>
    </source>
</evidence>
<protein>
    <submittedName>
        <fullName evidence="3">Alpha/beta hydrolase family protein</fullName>
    </submittedName>
</protein>
<dbReference type="EMBL" id="RBJC01000004">
    <property type="protein sequence ID" value="RKR77267.1"/>
    <property type="molecule type" value="Genomic_DNA"/>
</dbReference>
<comment type="caution">
    <text evidence="3">The sequence shown here is derived from an EMBL/GenBank/DDBJ whole genome shotgun (WGS) entry which is preliminary data.</text>
</comment>
<reference evidence="3 4" key="1">
    <citation type="submission" date="2018-10" db="EMBL/GenBank/DDBJ databases">
        <title>Genomic Encyclopedia of Type Strains, Phase IV (KMG-IV): sequencing the most valuable type-strain genomes for metagenomic binning, comparative biology and taxonomic classification.</title>
        <authorList>
            <person name="Goeker M."/>
        </authorList>
    </citation>
    <scope>NUCLEOTIDE SEQUENCE [LARGE SCALE GENOMIC DNA]</scope>
    <source>
        <strain evidence="3 4">DSM 23800</strain>
    </source>
</reference>
<evidence type="ECO:0000313" key="3">
    <source>
        <dbReference type="EMBL" id="RKR77267.1"/>
    </source>
</evidence>
<dbReference type="Pfam" id="PF07859">
    <property type="entry name" value="Abhydrolase_3"/>
    <property type="match status" value="1"/>
</dbReference>
<name>A0A420XIS7_9PAST</name>
<dbReference type="AlphaFoldDB" id="A0A420XIS7"/>
<proteinExistence type="predicted"/>
<dbReference type="Gene3D" id="3.40.50.1820">
    <property type="entry name" value="alpha/beta hydrolase"/>
    <property type="match status" value="1"/>
</dbReference>
<dbReference type="InterPro" id="IPR050300">
    <property type="entry name" value="GDXG_lipolytic_enzyme"/>
</dbReference>
<evidence type="ECO:0000256" key="1">
    <source>
        <dbReference type="ARBA" id="ARBA00022801"/>
    </source>
</evidence>
<gene>
    <name evidence="3" type="ORF">DES31_0594</name>
</gene>